<accession>A0ABU1ZQZ8</accession>
<dbReference type="RefSeq" id="WP_310344587.1">
    <property type="nucleotide sequence ID" value="NZ_JAVDXO010000008.1"/>
</dbReference>
<comment type="caution">
    <text evidence="1">The sequence shown here is derived from an EMBL/GenBank/DDBJ whole genome shotgun (WGS) entry which is preliminary data.</text>
</comment>
<reference evidence="1 2" key="1">
    <citation type="submission" date="2023-07" db="EMBL/GenBank/DDBJ databases">
        <title>Sorghum-associated microbial communities from plants grown in Nebraska, USA.</title>
        <authorList>
            <person name="Schachtman D."/>
        </authorList>
    </citation>
    <scope>NUCLEOTIDE SEQUENCE [LARGE SCALE GENOMIC DNA]</scope>
    <source>
        <strain evidence="1 2">BE308</strain>
    </source>
</reference>
<dbReference type="Proteomes" id="UP001268089">
    <property type="component" value="Unassembled WGS sequence"/>
</dbReference>
<organism evidence="1 2">
    <name type="scientific">Rhodoferax saidenbachensis</name>
    <dbReference type="NCBI Taxonomy" id="1484693"/>
    <lineage>
        <taxon>Bacteria</taxon>
        <taxon>Pseudomonadati</taxon>
        <taxon>Pseudomonadota</taxon>
        <taxon>Betaproteobacteria</taxon>
        <taxon>Burkholderiales</taxon>
        <taxon>Comamonadaceae</taxon>
        <taxon>Rhodoferax</taxon>
    </lineage>
</organism>
<sequence>MNELNDLLGAATSAVEHIYFQLPIAGQAPAYRERVYCYELYHQLRLRWPQGCPFKLNGEVDKAGHKLLRQVEADKYKPDLLVHIPGDMSGNFAAIEVKPCTASLNAIRKDLRSLALFSNSVGYQRAIYLVYGNETARAVKRIQRAMTEIGGTEKIELWLHPGAYIPAALWHQ</sequence>
<dbReference type="EMBL" id="JAVDXO010000008">
    <property type="protein sequence ID" value="MDR7307942.1"/>
    <property type="molecule type" value="Genomic_DNA"/>
</dbReference>
<evidence type="ECO:0000313" key="2">
    <source>
        <dbReference type="Proteomes" id="UP001268089"/>
    </source>
</evidence>
<proteinExistence type="predicted"/>
<keyword evidence="2" id="KW-1185">Reference proteome</keyword>
<evidence type="ECO:0000313" key="1">
    <source>
        <dbReference type="EMBL" id="MDR7307942.1"/>
    </source>
</evidence>
<gene>
    <name evidence="1" type="ORF">J2X15_003247</name>
</gene>
<name>A0ABU1ZQZ8_9BURK</name>
<protein>
    <recommendedName>
        <fullName evidence="3">Methionyl-tRNA formyltransferase-like protein</fullName>
    </recommendedName>
</protein>
<evidence type="ECO:0008006" key="3">
    <source>
        <dbReference type="Google" id="ProtNLM"/>
    </source>
</evidence>